<evidence type="ECO:0000256" key="1">
    <source>
        <dbReference type="SAM" id="MobiDB-lite"/>
    </source>
</evidence>
<evidence type="ECO:0000313" key="3">
    <source>
        <dbReference type="Proteomes" id="UP001232992"/>
    </source>
</evidence>
<evidence type="ECO:0000313" key="2">
    <source>
        <dbReference type="EMBL" id="MDJ1184336.1"/>
    </source>
</evidence>
<sequence>MLQQDPYSTRPERDSIPRSADDYDASTNETAVSNSVEKPEVDIQEELERLKEIILMSSRIPWTRYTFVDEDRLLDQIELIQFHLPKVFEQAVNLVTNREEIMLKAKRYSQDLIRSAEQQAAEILDEMTLVQQAEAEAQVIWQQTLQECQQMKDNLALDLQEMEDRAIRELQEQQQKLLDECDLIQQGADDYADRVLEDLEDRLGEMLRTIRNGRRQLEDERSPAPSASESQ</sequence>
<feature type="region of interest" description="Disordered" evidence="1">
    <location>
        <begin position="212"/>
        <end position="231"/>
    </location>
</feature>
<reference evidence="2 3" key="1">
    <citation type="submission" date="2023-01" db="EMBL/GenBank/DDBJ databases">
        <title>Novel diversity within Roseofilum (Cyanobacteria; Desertifilaceae) from marine benthic mats with descriptions of four novel species.</title>
        <authorList>
            <person name="Wang Y."/>
            <person name="Berthold D.E."/>
            <person name="Hu J."/>
            <person name="Lefler F.W."/>
            <person name="Laughinghouse H.D. IV."/>
        </authorList>
    </citation>
    <scope>NUCLEOTIDE SEQUENCE [LARGE SCALE GENOMIC DNA]</scope>
    <source>
        <strain evidence="2 3">BLCC-M143</strain>
    </source>
</reference>
<proteinExistence type="predicted"/>
<protein>
    <submittedName>
        <fullName evidence="2">DivIVA domain-containing protein</fullName>
    </submittedName>
</protein>
<gene>
    <name evidence="2" type="ORF">PMH09_14215</name>
</gene>
<dbReference type="Proteomes" id="UP001232992">
    <property type="component" value="Unassembled WGS sequence"/>
</dbReference>
<keyword evidence="3" id="KW-1185">Reference proteome</keyword>
<dbReference type="EMBL" id="JAQOSQ010000014">
    <property type="protein sequence ID" value="MDJ1184336.1"/>
    <property type="molecule type" value="Genomic_DNA"/>
</dbReference>
<feature type="compositionally biased region" description="Basic and acidic residues" evidence="1">
    <location>
        <begin position="10"/>
        <end position="21"/>
    </location>
</feature>
<comment type="caution">
    <text evidence="2">The sequence shown here is derived from an EMBL/GenBank/DDBJ whole genome shotgun (WGS) entry which is preliminary data.</text>
</comment>
<name>A0ABT7BYV1_9CYAN</name>
<accession>A0ABT7BYV1</accession>
<dbReference type="RefSeq" id="WP_283758989.1">
    <property type="nucleotide sequence ID" value="NZ_JAQOSQ010000014.1"/>
</dbReference>
<feature type="compositionally biased region" description="Polar residues" evidence="1">
    <location>
        <begin position="25"/>
        <end position="36"/>
    </location>
</feature>
<organism evidence="2 3">
    <name type="scientific">Roseofilum casamattae BLCC-M143</name>
    <dbReference type="NCBI Taxonomy" id="3022442"/>
    <lineage>
        <taxon>Bacteria</taxon>
        <taxon>Bacillati</taxon>
        <taxon>Cyanobacteriota</taxon>
        <taxon>Cyanophyceae</taxon>
        <taxon>Desertifilales</taxon>
        <taxon>Desertifilaceae</taxon>
        <taxon>Roseofilum</taxon>
        <taxon>Roseofilum casamattae</taxon>
    </lineage>
</organism>
<feature type="region of interest" description="Disordered" evidence="1">
    <location>
        <begin position="1"/>
        <end position="37"/>
    </location>
</feature>